<sequence>MSTERTLSRDIVAELEAKQIELEQLEKRQDQLNSFIDDIQTRREDLEQLSTSARKARNSRSGGTTLSIDQEIAQYQQELANTRQRINAIESSIQLLSQS</sequence>
<dbReference type="Proteomes" id="UP000034164">
    <property type="component" value="Unassembled WGS sequence"/>
</dbReference>
<dbReference type="VEuPathDB" id="FungiDB:EMCG_01679"/>
<dbReference type="OrthoDB" id="4173660at2759"/>
<feature type="coiled-coil region" evidence="1">
    <location>
        <begin position="8"/>
        <end position="92"/>
    </location>
</feature>
<keyword evidence="1" id="KW-0175">Coiled coil</keyword>
<comment type="caution">
    <text evidence="2">The sequence shown here is derived from an EMBL/GenBank/DDBJ whole genome shotgun (WGS) entry which is preliminary data.</text>
</comment>
<gene>
    <name evidence="2" type="ORF">EMCG_01679</name>
</gene>
<dbReference type="EMBL" id="LCZI01000884">
    <property type="protein sequence ID" value="KKZ64018.1"/>
    <property type="molecule type" value="Genomic_DNA"/>
</dbReference>
<evidence type="ECO:0000313" key="2">
    <source>
        <dbReference type="EMBL" id="KKZ64018.1"/>
    </source>
</evidence>
<accession>A0A0G2I0Y9</accession>
<reference evidence="3" key="1">
    <citation type="journal article" date="2015" name="PLoS Genet.">
        <title>The dynamic genome and transcriptome of the human fungal pathogen Blastomyces and close relative Emmonsia.</title>
        <authorList>
            <person name="Munoz J.F."/>
            <person name="Gauthier G.M."/>
            <person name="Desjardins C.A."/>
            <person name="Gallo J.E."/>
            <person name="Holder J."/>
            <person name="Sullivan T.D."/>
            <person name="Marty A.J."/>
            <person name="Carmen J.C."/>
            <person name="Chen Z."/>
            <person name="Ding L."/>
            <person name="Gujja S."/>
            <person name="Magrini V."/>
            <person name="Misas E."/>
            <person name="Mitreva M."/>
            <person name="Priest M."/>
            <person name="Saif S."/>
            <person name="Whiston E.A."/>
            <person name="Young S."/>
            <person name="Zeng Q."/>
            <person name="Goldman W.E."/>
            <person name="Mardis E.R."/>
            <person name="Taylor J.W."/>
            <person name="McEwen J.G."/>
            <person name="Clay O.K."/>
            <person name="Klein B.S."/>
            <person name="Cuomo C.A."/>
        </authorList>
    </citation>
    <scope>NUCLEOTIDE SEQUENCE [LARGE SCALE GENOMIC DNA]</scope>
    <source>
        <strain evidence="3">UAMH 3008</strain>
    </source>
</reference>
<evidence type="ECO:0000256" key="1">
    <source>
        <dbReference type="SAM" id="Coils"/>
    </source>
</evidence>
<name>A0A0G2I0Y9_9EURO</name>
<protein>
    <submittedName>
        <fullName evidence="2">Uncharacterized protein</fullName>
    </submittedName>
</protein>
<dbReference type="AlphaFoldDB" id="A0A0G2I0Y9"/>
<proteinExistence type="predicted"/>
<evidence type="ECO:0000313" key="3">
    <source>
        <dbReference type="Proteomes" id="UP000034164"/>
    </source>
</evidence>
<organism evidence="2 3">
    <name type="scientific">[Emmonsia] crescens</name>
    <dbReference type="NCBI Taxonomy" id="73230"/>
    <lineage>
        <taxon>Eukaryota</taxon>
        <taxon>Fungi</taxon>
        <taxon>Dikarya</taxon>
        <taxon>Ascomycota</taxon>
        <taxon>Pezizomycotina</taxon>
        <taxon>Eurotiomycetes</taxon>
        <taxon>Eurotiomycetidae</taxon>
        <taxon>Onygenales</taxon>
        <taxon>Ajellomycetaceae</taxon>
        <taxon>Emergomyces</taxon>
    </lineage>
</organism>